<keyword evidence="4" id="KW-1185">Reference proteome</keyword>
<keyword evidence="2" id="KW-0472">Membrane</keyword>
<dbReference type="KEGG" id="schi:SCHIN_v1c02420"/>
<keyword evidence="2" id="KW-1133">Transmembrane helix</keyword>
<dbReference type="AlphaFoldDB" id="A0A5B9Y439"/>
<sequence>MNDKRKFNFTYVIITYILMFLFLLVYIFLMSKNSNMRPYLVWIFVGLYITSTMVVIPIRTIFDIKKKLYLNNSDLIIKKMWKTCFLGPFVFFYWNHLIKNRDNEEETDKEAVEISANKQENE</sequence>
<accession>A0A5B9Y439</accession>
<evidence type="ECO:0000313" key="3">
    <source>
        <dbReference type="EMBL" id="QEH61439.1"/>
    </source>
</evidence>
<keyword evidence="2" id="KW-0812">Transmembrane</keyword>
<feature type="region of interest" description="Disordered" evidence="1">
    <location>
        <begin position="102"/>
        <end position="122"/>
    </location>
</feature>
<dbReference type="Proteomes" id="UP000323144">
    <property type="component" value="Chromosome"/>
</dbReference>
<dbReference type="EMBL" id="CP043026">
    <property type="protein sequence ID" value="QEH61439.1"/>
    <property type="molecule type" value="Genomic_DNA"/>
</dbReference>
<evidence type="ECO:0000256" key="1">
    <source>
        <dbReference type="SAM" id="MobiDB-lite"/>
    </source>
</evidence>
<protein>
    <submittedName>
        <fullName evidence="3">Uncharacterized protein</fullName>
    </submittedName>
</protein>
<evidence type="ECO:0000313" key="4">
    <source>
        <dbReference type="Proteomes" id="UP000323144"/>
    </source>
</evidence>
<organism evidence="3 4">
    <name type="scientific">Spiroplasma chinense</name>
    <dbReference type="NCBI Taxonomy" id="216932"/>
    <lineage>
        <taxon>Bacteria</taxon>
        <taxon>Bacillati</taxon>
        <taxon>Mycoplasmatota</taxon>
        <taxon>Mollicutes</taxon>
        <taxon>Entomoplasmatales</taxon>
        <taxon>Spiroplasmataceae</taxon>
        <taxon>Spiroplasma</taxon>
    </lineage>
</organism>
<feature type="transmembrane region" description="Helical" evidence="2">
    <location>
        <begin position="7"/>
        <end position="29"/>
    </location>
</feature>
<reference evidence="3 4" key="1">
    <citation type="submission" date="2019-08" db="EMBL/GenBank/DDBJ databases">
        <title>Complete genome sequence of Spiroplasma chinense CCH (DSM 19755).</title>
        <authorList>
            <person name="Shen H.-Y."/>
            <person name="Lin Y.-C."/>
            <person name="Chou L."/>
            <person name="Kuo C.-H."/>
        </authorList>
    </citation>
    <scope>NUCLEOTIDE SEQUENCE [LARGE SCALE GENOMIC DNA]</scope>
    <source>
        <strain evidence="3 4">CCH</strain>
    </source>
</reference>
<evidence type="ECO:0000256" key="2">
    <source>
        <dbReference type="SAM" id="Phobius"/>
    </source>
</evidence>
<gene>
    <name evidence="3" type="ORF">SCHIN_v1c02420</name>
</gene>
<name>A0A5B9Y439_9MOLU</name>
<dbReference type="RefSeq" id="WP_166507834.1">
    <property type="nucleotide sequence ID" value="NZ_CP043026.1"/>
</dbReference>
<proteinExistence type="predicted"/>
<feature type="transmembrane region" description="Helical" evidence="2">
    <location>
        <begin position="41"/>
        <end position="62"/>
    </location>
</feature>